<dbReference type="EMBL" id="KZ825863">
    <property type="protein sequence ID" value="PYH94915.1"/>
    <property type="molecule type" value="Genomic_DNA"/>
</dbReference>
<reference evidence="2 3" key="1">
    <citation type="submission" date="2018-02" db="EMBL/GenBank/DDBJ databases">
        <title>The genomes of Aspergillus section Nigri reveals drivers in fungal speciation.</title>
        <authorList>
            <consortium name="DOE Joint Genome Institute"/>
            <person name="Vesth T.C."/>
            <person name="Nybo J."/>
            <person name="Theobald S."/>
            <person name="Brandl J."/>
            <person name="Frisvad J.C."/>
            <person name="Nielsen K.F."/>
            <person name="Lyhne E.K."/>
            <person name="Kogle M.E."/>
            <person name="Kuo A."/>
            <person name="Riley R."/>
            <person name="Clum A."/>
            <person name="Nolan M."/>
            <person name="Lipzen A."/>
            <person name="Salamov A."/>
            <person name="Henrissat B."/>
            <person name="Wiebenga A."/>
            <person name="De vries R.P."/>
            <person name="Grigoriev I.V."/>
            <person name="Mortensen U.H."/>
            <person name="Andersen M.R."/>
            <person name="Baker S.E."/>
        </authorList>
    </citation>
    <scope>NUCLEOTIDE SEQUENCE [LARGE SCALE GENOMIC DNA]</scope>
    <source>
        <strain evidence="2 3">CBS 707.79</strain>
    </source>
</reference>
<name>A0A319DBZ0_9EURO</name>
<organism evidence="2 3">
    <name type="scientific">Aspergillus ellipticus CBS 707.79</name>
    <dbReference type="NCBI Taxonomy" id="1448320"/>
    <lineage>
        <taxon>Eukaryota</taxon>
        <taxon>Fungi</taxon>
        <taxon>Dikarya</taxon>
        <taxon>Ascomycota</taxon>
        <taxon>Pezizomycotina</taxon>
        <taxon>Eurotiomycetes</taxon>
        <taxon>Eurotiomycetidae</taxon>
        <taxon>Eurotiales</taxon>
        <taxon>Aspergillaceae</taxon>
        <taxon>Aspergillus</taxon>
        <taxon>Aspergillus subgen. Circumdati</taxon>
    </lineage>
</organism>
<evidence type="ECO:0000256" key="1">
    <source>
        <dbReference type="SAM" id="MobiDB-lite"/>
    </source>
</evidence>
<sequence>MESSNENNETWEVPVMLSPENLDYDELARLNPFYDKIMALWSQTPLVTDTTVGSDGSSSTSSPRSMRFGNNPSTLRHASSSSPLLRQYQSCTSLHVTETPDVAFRPGNQSKPSYQTTDRFGSGQMTTVEYGRTSYPKQPQPHQREWVDLSVLDAPLRQKPTSRKKLFGEHGWLGCTADLKDLPRGSQRFNRLRGLGKKLIKHAEDLADDMITTHSHPHPPPLHSRIIPKSSIPISLDPPSQAQLYSEMEVMICTSANKFLLEQHNEGRLSDDSIRKVTHGWGAKNRPQVIEFQFDQATQRQLILANVRTLRFHGECVANPILLKSNLMNWNAASKEMSVRTFCAPDSAIRKHMHDIHKLLDMLGASLALHLAFQDLQMRTLSVMKNCLEQRCQRGGEMPFRSMGKYEESHWLA</sequence>
<proteinExistence type="predicted"/>
<accession>A0A319DBZ0</accession>
<dbReference type="Proteomes" id="UP000247810">
    <property type="component" value="Unassembled WGS sequence"/>
</dbReference>
<keyword evidence="3" id="KW-1185">Reference proteome</keyword>
<feature type="compositionally biased region" description="Low complexity" evidence="1">
    <location>
        <begin position="49"/>
        <end position="62"/>
    </location>
</feature>
<feature type="region of interest" description="Disordered" evidence="1">
    <location>
        <begin position="49"/>
        <end position="83"/>
    </location>
</feature>
<evidence type="ECO:0000313" key="3">
    <source>
        <dbReference type="Proteomes" id="UP000247810"/>
    </source>
</evidence>
<feature type="region of interest" description="Disordered" evidence="1">
    <location>
        <begin position="99"/>
        <end position="121"/>
    </location>
</feature>
<dbReference type="STRING" id="1448320.A0A319DBZ0"/>
<dbReference type="AlphaFoldDB" id="A0A319DBZ0"/>
<dbReference type="VEuPathDB" id="FungiDB:BO71DRAFT_378660"/>
<dbReference type="OrthoDB" id="5229017at2759"/>
<gene>
    <name evidence="2" type="ORF">BO71DRAFT_378660</name>
</gene>
<protein>
    <submittedName>
        <fullName evidence="2">Uncharacterized protein</fullName>
    </submittedName>
</protein>
<evidence type="ECO:0000313" key="2">
    <source>
        <dbReference type="EMBL" id="PYH94915.1"/>
    </source>
</evidence>
<feature type="compositionally biased region" description="Polar residues" evidence="1">
    <location>
        <begin position="107"/>
        <end position="121"/>
    </location>
</feature>
<feature type="compositionally biased region" description="Polar residues" evidence="1">
    <location>
        <begin position="68"/>
        <end position="83"/>
    </location>
</feature>